<dbReference type="Pfam" id="PF13672">
    <property type="entry name" value="PP2C_2"/>
    <property type="match status" value="1"/>
</dbReference>
<gene>
    <name evidence="3" type="ORF">ACIGG6_08160</name>
</gene>
<sequence length="231" mass="25369">MMLVAAGASVKGPAHEQDGSPNQDAVSVHGCGRGRFIAVADGLGSRCLSHIGSRRAVELARELMLDRSNPVCSADAPVRLSQRWREAFFGGYNDYETTCLWAWVDGRGQGLVGQAGDGLALIRSQGRFRILTAQKDGFGNQTTTLAQADVKGAASSDVMLSLPGDGVLLMTDGISDDLIPEQLEPFFNAIYRRQQRSNKRRMRRWLESELQQWSTPRHGDDKTIASIFRMD</sequence>
<evidence type="ECO:0000256" key="1">
    <source>
        <dbReference type="SAM" id="MobiDB-lite"/>
    </source>
</evidence>
<evidence type="ECO:0000259" key="2">
    <source>
        <dbReference type="Pfam" id="PF13672"/>
    </source>
</evidence>
<dbReference type="Gene3D" id="3.60.40.10">
    <property type="entry name" value="PPM-type phosphatase domain"/>
    <property type="match status" value="1"/>
</dbReference>
<evidence type="ECO:0000313" key="4">
    <source>
        <dbReference type="Proteomes" id="UP001614338"/>
    </source>
</evidence>
<organism evidence="3 4">
    <name type="scientific">Vreelandella lionensis</name>
    <dbReference type="NCBI Taxonomy" id="1144478"/>
    <lineage>
        <taxon>Bacteria</taxon>
        <taxon>Pseudomonadati</taxon>
        <taxon>Pseudomonadota</taxon>
        <taxon>Gammaproteobacteria</taxon>
        <taxon>Oceanospirillales</taxon>
        <taxon>Halomonadaceae</taxon>
        <taxon>Vreelandella</taxon>
    </lineage>
</organism>
<dbReference type="GO" id="GO:0004722">
    <property type="term" value="F:protein serine/threonine phosphatase activity"/>
    <property type="evidence" value="ECO:0007669"/>
    <property type="project" value="UniProtKB-EC"/>
</dbReference>
<dbReference type="InterPro" id="IPR001932">
    <property type="entry name" value="PPM-type_phosphatase-like_dom"/>
</dbReference>
<dbReference type="Proteomes" id="UP001614338">
    <property type="component" value="Unassembled WGS sequence"/>
</dbReference>
<feature type="region of interest" description="Disordered" evidence="1">
    <location>
        <begin position="1"/>
        <end position="25"/>
    </location>
</feature>
<name>A0ABW8BUQ2_9GAMM</name>
<reference evidence="3 4" key="1">
    <citation type="submission" date="2024-10" db="EMBL/GenBank/DDBJ databases">
        <title>The Natural Products Discovery Center: Release of the First 8490 Sequenced Strains for Exploring Actinobacteria Biosynthetic Diversity.</title>
        <authorList>
            <person name="Kalkreuter E."/>
            <person name="Kautsar S.A."/>
            <person name="Yang D."/>
            <person name="Bader C.D."/>
            <person name="Teijaro C.N."/>
            <person name="Fluegel L."/>
            <person name="Davis C.M."/>
            <person name="Simpson J.R."/>
            <person name="Lauterbach L."/>
            <person name="Steele A.D."/>
            <person name="Gui C."/>
            <person name="Meng S."/>
            <person name="Li G."/>
            <person name="Viehrig K."/>
            <person name="Ye F."/>
            <person name="Su P."/>
            <person name="Kiefer A.F."/>
            <person name="Nichols A."/>
            <person name="Cepeda A.J."/>
            <person name="Yan W."/>
            <person name="Fan B."/>
            <person name="Jiang Y."/>
            <person name="Adhikari A."/>
            <person name="Zheng C.-J."/>
            <person name="Schuster L."/>
            <person name="Cowan T.M."/>
            <person name="Smanski M.J."/>
            <person name="Chevrette M.G."/>
            <person name="De Carvalho L.P.S."/>
            <person name="Shen B."/>
        </authorList>
    </citation>
    <scope>NUCLEOTIDE SEQUENCE [LARGE SCALE GENOMIC DNA]</scope>
    <source>
        <strain evidence="3 4">NPDC077409</strain>
    </source>
</reference>
<dbReference type="EC" id="3.1.3.16" evidence="3"/>
<keyword evidence="4" id="KW-1185">Reference proteome</keyword>
<protein>
    <submittedName>
        <fullName evidence="3">PP2C family serine/threonine-protein phosphatase</fullName>
        <ecNumber evidence="3">3.1.3.16</ecNumber>
    </submittedName>
</protein>
<keyword evidence="3" id="KW-0378">Hydrolase</keyword>
<accession>A0ABW8BUQ2</accession>
<comment type="caution">
    <text evidence="3">The sequence shown here is derived from an EMBL/GenBank/DDBJ whole genome shotgun (WGS) entry which is preliminary data.</text>
</comment>
<dbReference type="InterPro" id="IPR036457">
    <property type="entry name" value="PPM-type-like_dom_sf"/>
</dbReference>
<dbReference type="EMBL" id="JBITWC010000010">
    <property type="protein sequence ID" value="MFI8749966.1"/>
    <property type="molecule type" value="Genomic_DNA"/>
</dbReference>
<feature type="domain" description="PPM-type phosphatase" evidence="2">
    <location>
        <begin position="12"/>
        <end position="210"/>
    </location>
</feature>
<dbReference type="SUPFAM" id="SSF81606">
    <property type="entry name" value="PP2C-like"/>
    <property type="match status" value="1"/>
</dbReference>
<dbReference type="RefSeq" id="WP_399843800.1">
    <property type="nucleotide sequence ID" value="NZ_JBITWC010000010.1"/>
</dbReference>
<evidence type="ECO:0000313" key="3">
    <source>
        <dbReference type="EMBL" id="MFI8749966.1"/>
    </source>
</evidence>
<proteinExistence type="predicted"/>